<dbReference type="GO" id="GO:0000166">
    <property type="term" value="F:nucleotide binding"/>
    <property type="evidence" value="ECO:0007669"/>
    <property type="project" value="InterPro"/>
</dbReference>
<dbReference type="SUPFAM" id="SSF51735">
    <property type="entry name" value="NAD(P)-binding Rossmann-fold domains"/>
    <property type="match status" value="1"/>
</dbReference>
<name>A0A2D6YLG5_9DELT</name>
<dbReference type="Gene3D" id="3.30.360.10">
    <property type="entry name" value="Dihydrodipicolinate Reductase, domain 2"/>
    <property type="match status" value="1"/>
</dbReference>
<dbReference type="Proteomes" id="UP000226525">
    <property type="component" value="Unassembled WGS sequence"/>
</dbReference>
<dbReference type="PANTHER" id="PTHR43377:SF1">
    <property type="entry name" value="BILIVERDIN REDUCTASE A"/>
    <property type="match status" value="1"/>
</dbReference>
<dbReference type="InterPro" id="IPR055170">
    <property type="entry name" value="GFO_IDH_MocA-like_dom"/>
</dbReference>
<gene>
    <name evidence="3" type="ORF">CMN54_11515</name>
</gene>
<dbReference type="SUPFAM" id="SSF55347">
    <property type="entry name" value="Glyceraldehyde-3-phosphate dehydrogenase-like, C-terminal domain"/>
    <property type="match status" value="1"/>
</dbReference>
<dbReference type="InterPro" id="IPR051450">
    <property type="entry name" value="Gfo/Idh/MocA_Oxidoreductases"/>
</dbReference>
<feature type="domain" description="GFO/IDH/MocA-like oxidoreductase" evidence="2">
    <location>
        <begin position="136"/>
        <end position="266"/>
    </location>
</feature>
<evidence type="ECO:0000313" key="4">
    <source>
        <dbReference type="Proteomes" id="UP000226525"/>
    </source>
</evidence>
<dbReference type="Pfam" id="PF22725">
    <property type="entry name" value="GFO_IDH_MocA_C3"/>
    <property type="match status" value="1"/>
</dbReference>
<comment type="caution">
    <text evidence="3">The sequence shown here is derived from an EMBL/GenBank/DDBJ whole genome shotgun (WGS) entry which is preliminary data.</text>
</comment>
<organism evidence="3 4">
    <name type="scientific">SAR324 cluster bacterium</name>
    <dbReference type="NCBI Taxonomy" id="2024889"/>
    <lineage>
        <taxon>Bacteria</taxon>
        <taxon>Deltaproteobacteria</taxon>
        <taxon>SAR324 cluster</taxon>
    </lineage>
</organism>
<protein>
    <recommendedName>
        <fullName evidence="5">Gfo/Idh/MocA family oxidoreductase</fullName>
    </recommendedName>
</protein>
<proteinExistence type="predicted"/>
<dbReference type="EMBL" id="NZEX01000130">
    <property type="protein sequence ID" value="MAH64048.1"/>
    <property type="molecule type" value="Genomic_DNA"/>
</dbReference>
<reference evidence="4" key="1">
    <citation type="submission" date="2017-09" db="EMBL/GenBank/DDBJ databases">
        <title>The Reconstruction of 2,631 Draft Metagenome-Assembled Genomes from the Global Oceans.</title>
        <authorList>
            <person name="Tully B.J."/>
            <person name="Graham E.D."/>
            <person name="Heidelberg J.F."/>
        </authorList>
    </citation>
    <scope>NUCLEOTIDE SEQUENCE [LARGE SCALE GENOMIC DNA]</scope>
</reference>
<dbReference type="AlphaFoldDB" id="A0A2D6YLG5"/>
<evidence type="ECO:0000313" key="3">
    <source>
        <dbReference type="EMBL" id="MAH64048.1"/>
    </source>
</evidence>
<accession>A0A2D6YLG5</accession>
<evidence type="ECO:0000259" key="1">
    <source>
        <dbReference type="Pfam" id="PF01408"/>
    </source>
</evidence>
<sequence>MQSTSKRISFALIGFGRFGKHHANILNHHPNVTVDAICETDPVALQQARNEFPDAKIYKEPFNMLQEIDVEAVTVVSPEDTHAEIVLAALNSGLHVFCEKPLATKLSDARNLAKIAPERELKLRVGYILRYEPRHRVLKQQIVAGKLGAIGKIRAKRDISRSWFEAYGHRVHSAYETLIHDVDLVLWLSQQRCKSVSAWGGYLLGYDVPETLVMVLEMESGTICVLESSWLVPRGAPANIFGWEDSSDSGKGVVEASLEVIGTKGSSYLKTYEPSLLINDDTGSYCPDLAFWPQIEGRTVGALREEIWDFVQELLGENHAKVDSLEDAVHVQEICEAAIESEKSGKKINII</sequence>
<dbReference type="InterPro" id="IPR036291">
    <property type="entry name" value="NAD(P)-bd_dom_sf"/>
</dbReference>
<dbReference type="Gene3D" id="3.40.50.720">
    <property type="entry name" value="NAD(P)-binding Rossmann-like Domain"/>
    <property type="match status" value="1"/>
</dbReference>
<dbReference type="PANTHER" id="PTHR43377">
    <property type="entry name" value="BILIVERDIN REDUCTASE A"/>
    <property type="match status" value="1"/>
</dbReference>
<dbReference type="InterPro" id="IPR000683">
    <property type="entry name" value="Gfo/Idh/MocA-like_OxRdtase_N"/>
</dbReference>
<dbReference type="Pfam" id="PF01408">
    <property type="entry name" value="GFO_IDH_MocA"/>
    <property type="match status" value="1"/>
</dbReference>
<evidence type="ECO:0000259" key="2">
    <source>
        <dbReference type="Pfam" id="PF22725"/>
    </source>
</evidence>
<feature type="domain" description="Gfo/Idh/MocA-like oxidoreductase N-terminal" evidence="1">
    <location>
        <begin position="9"/>
        <end position="127"/>
    </location>
</feature>
<evidence type="ECO:0008006" key="5">
    <source>
        <dbReference type="Google" id="ProtNLM"/>
    </source>
</evidence>